<comment type="caution">
    <text evidence="2">The sequence shown here is derived from an EMBL/GenBank/DDBJ whole genome shotgun (WGS) entry which is preliminary data.</text>
</comment>
<dbReference type="GO" id="GO:0016791">
    <property type="term" value="F:phosphatase activity"/>
    <property type="evidence" value="ECO:0007669"/>
    <property type="project" value="UniProtKB-ARBA"/>
</dbReference>
<accession>A0A8S1JGL5</accession>
<dbReference type="PROSITE" id="PS50056">
    <property type="entry name" value="TYR_PHOSPHATASE_2"/>
    <property type="match status" value="1"/>
</dbReference>
<evidence type="ECO:0000313" key="3">
    <source>
        <dbReference type="Proteomes" id="UP000708148"/>
    </source>
</evidence>
<reference evidence="2" key="1">
    <citation type="submission" date="2020-12" db="EMBL/GenBank/DDBJ databases">
        <authorList>
            <person name="Iha C."/>
        </authorList>
    </citation>
    <scope>NUCLEOTIDE SEQUENCE</scope>
</reference>
<proteinExistence type="predicted"/>
<dbReference type="InterPro" id="IPR000340">
    <property type="entry name" value="Dual-sp_phosphatase_cat-dom"/>
</dbReference>
<dbReference type="Pfam" id="PF00782">
    <property type="entry name" value="DSPc"/>
    <property type="match status" value="1"/>
</dbReference>
<dbReference type="InterPro" id="IPR020422">
    <property type="entry name" value="TYR_PHOSPHATASE_DUAL_dom"/>
</dbReference>
<keyword evidence="3" id="KW-1185">Reference proteome</keyword>
<dbReference type="AlphaFoldDB" id="A0A8S1JGL5"/>
<dbReference type="InterPro" id="IPR029021">
    <property type="entry name" value="Prot-tyrosine_phosphatase-like"/>
</dbReference>
<gene>
    <name evidence="2" type="ORF">OSTQU699_LOCUS10702</name>
</gene>
<dbReference type="SUPFAM" id="SSF52799">
    <property type="entry name" value="(Phosphotyrosine protein) phosphatases II"/>
    <property type="match status" value="1"/>
</dbReference>
<evidence type="ECO:0000313" key="2">
    <source>
        <dbReference type="EMBL" id="CAD7705347.1"/>
    </source>
</evidence>
<evidence type="ECO:0000259" key="1">
    <source>
        <dbReference type="PROSITE" id="PS50056"/>
    </source>
</evidence>
<dbReference type="Gene3D" id="3.90.190.10">
    <property type="entry name" value="Protein tyrosine phosphatase superfamily"/>
    <property type="match status" value="1"/>
</dbReference>
<organism evidence="2 3">
    <name type="scientific">Ostreobium quekettii</name>
    <dbReference type="NCBI Taxonomy" id="121088"/>
    <lineage>
        <taxon>Eukaryota</taxon>
        <taxon>Viridiplantae</taxon>
        <taxon>Chlorophyta</taxon>
        <taxon>core chlorophytes</taxon>
        <taxon>Ulvophyceae</taxon>
        <taxon>TCBD clade</taxon>
        <taxon>Bryopsidales</taxon>
        <taxon>Ostreobineae</taxon>
        <taxon>Ostreobiaceae</taxon>
        <taxon>Ostreobium</taxon>
    </lineage>
</organism>
<dbReference type="SMART" id="SM00195">
    <property type="entry name" value="DSPc"/>
    <property type="match status" value="1"/>
</dbReference>
<dbReference type="PANTHER" id="PTHR47216:SF4">
    <property type="entry name" value="OS01G0859400 PROTEIN"/>
    <property type="match status" value="1"/>
</dbReference>
<sequence>MPISLVVGSAALIPTALGIALRNSLHPAAKFVLAHIAATGFAVSLCTNDYCASKTTRLLGKNDKGQIALWGLALMWPFHLGLRLRLRWKRSITTEPLYNEILPGWYLGGWPHDASCLPPGSPAVLDVTSELPRTQISGEYLCLPTWDTHAPVVPQIEQGVSWALAQRSVGRNVYVHCAHGHGRSVLVLCACLIQGNHAADYSEAIRIIKSRRPRVKMNKRQNAAFQSWMQKRQENDTSKKTK</sequence>
<feature type="domain" description="Tyrosine specific protein phosphatases" evidence="1">
    <location>
        <begin position="154"/>
        <end position="223"/>
    </location>
</feature>
<dbReference type="CDD" id="cd14527">
    <property type="entry name" value="DSP_bac"/>
    <property type="match status" value="1"/>
</dbReference>
<dbReference type="Proteomes" id="UP000708148">
    <property type="component" value="Unassembled WGS sequence"/>
</dbReference>
<dbReference type="InterPro" id="IPR000387">
    <property type="entry name" value="Tyr_Pase_dom"/>
</dbReference>
<dbReference type="EMBL" id="CAJHUC010003099">
    <property type="protein sequence ID" value="CAD7705347.1"/>
    <property type="molecule type" value="Genomic_DNA"/>
</dbReference>
<dbReference type="PANTHER" id="PTHR47216">
    <property type="match status" value="1"/>
</dbReference>
<protein>
    <recommendedName>
        <fullName evidence="1">Tyrosine specific protein phosphatases domain-containing protein</fullName>
    </recommendedName>
</protein>
<dbReference type="OrthoDB" id="1890923at2759"/>
<name>A0A8S1JGL5_9CHLO</name>